<accession>A0ABV2AUP2</accession>
<gene>
    <name evidence="2" type="ORF">MHBO_004932</name>
</gene>
<name>A0ABV2AUP2_9EUKA</name>
<reference evidence="2 3" key="1">
    <citation type="journal article" date="2024" name="BMC Biol.">
        <title>Comparative genomics of Ascetosporea gives new insight into the evolutionary basis for animal parasitism in Rhizaria.</title>
        <authorList>
            <person name="Hiltunen Thoren M."/>
            <person name="Onut-Brannstrom I."/>
            <person name="Alfjorden A."/>
            <person name="Peckova H."/>
            <person name="Swords F."/>
            <person name="Hooper C."/>
            <person name="Holzer A.S."/>
            <person name="Bass D."/>
            <person name="Burki F."/>
        </authorList>
    </citation>
    <scope>NUCLEOTIDE SEQUENCE [LARGE SCALE GENOMIC DNA]</scope>
    <source>
        <strain evidence="2">20-A016</strain>
    </source>
</reference>
<dbReference type="EMBL" id="JBDODL010005843">
    <property type="protein sequence ID" value="MES1923367.1"/>
    <property type="molecule type" value="Genomic_DNA"/>
</dbReference>
<evidence type="ECO:0000313" key="3">
    <source>
        <dbReference type="Proteomes" id="UP001439008"/>
    </source>
</evidence>
<keyword evidence="1" id="KW-0175">Coiled coil</keyword>
<sequence>MGGTSDLSSDIITKIRKMHDDFAILLRVTKERVEAETSKLKSKENLCKNYAKEIKNALEKMKKMLIESATMQKSKDDFCF</sequence>
<evidence type="ECO:0000313" key="2">
    <source>
        <dbReference type="EMBL" id="MES1923367.1"/>
    </source>
</evidence>
<comment type="caution">
    <text evidence="2">The sequence shown here is derived from an EMBL/GenBank/DDBJ whole genome shotgun (WGS) entry which is preliminary data.</text>
</comment>
<keyword evidence="3" id="KW-1185">Reference proteome</keyword>
<feature type="coiled-coil region" evidence="1">
    <location>
        <begin position="33"/>
        <end position="67"/>
    </location>
</feature>
<protein>
    <submittedName>
        <fullName evidence="2">Uncharacterized protein</fullName>
    </submittedName>
</protein>
<organism evidence="2 3">
    <name type="scientific">Bonamia ostreae</name>
    <dbReference type="NCBI Taxonomy" id="126728"/>
    <lineage>
        <taxon>Eukaryota</taxon>
        <taxon>Sar</taxon>
        <taxon>Rhizaria</taxon>
        <taxon>Endomyxa</taxon>
        <taxon>Ascetosporea</taxon>
        <taxon>Haplosporida</taxon>
        <taxon>Bonamia</taxon>
    </lineage>
</organism>
<dbReference type="Proteomes" id="UP001439008">
    <property type="component" value="Unassembled WGS sequence"/>
</dbReference>
<evidence type="ECO:0000256" key="1">
    <source>
        <dbReference type="SAM" id="Coils"/>
    </source>
</evidence>
<proteinExistence type="predicted"/>